<keyword evidence="2" id="KW-0349">Heme</keyword>
<comment type="caution">
    <text evidence="6">The sequence shown here is derived from an EMBL/GenBank/DDBJ whole genome shotgun (WGS) entry which is preliminary data.</text>
</comment>
<evidence type="ECO:0008006" key="8">
    <source>
        <dbReference type="Google" id="ProtNLM"/>
    </source>
</evidence>
<protein>
    <recommendedName>
        <fullName evidence="8">Phenylacetaldoxime dehydratase</fullName>
    </recommendedName>
</protein>
<gene>
    <name evidence="6" type="ORF">SLS60_000769</name>
</gene>
<dbReference type="EMBL" id="JAKJXO020000001">
    <property type="protein sequence ID" value="KAL1612542.1"/>
    <property type="molecule type" value="Genomic_DNA"/>
</dbReference>
<keyword evidence="3" id="KW-0479">Metal-binding</keyword>
<dbReference type="InterPro" id="IPR025702">
    <property type="entry name" value="OXD"/>
</dbReference>
<dbReference type="Pfam" id="PF13816">
    <property type="entry name" value="Dehydratase_hem"/>
    <property type="match status" value="1"/>
</dbReference>
<organism evidence="6 7">
    <name type="scientific">Paraconiothyrium brasiliense</name>
    <dbReference type="NCBI Taxonomy" id="300254"/>
    <lineage>
        <taxon>Eukaryota</taxon>
        <taxon>Fungi</taxon>
        <taxon>Dikarya</taxon>
        <taxon>Ascomycota</taxon>
        <taxon>Pezizomycotina</taxon>
        <taxon>Dothideomycetes</taxon>
        <taxon>Pleosporomycetidae</taxon>
        <taxon>Pleosporales</taxon>
        <taxon>Massarineae</taxon>
        <taxon>Didymosphaeriaceae</taxon>
        <taxon>Paraconiothyrium</taxon>
    </lineage>
</organism>
<evidence type="ECO:0000256" key="1">
    <source>
        <dbReference type="ARBA" id="ARBA00001970"/>
    </source>
</evidence>
<accession>A0ABR3S765</accession>
<evidence type="ECO:0000256" key="3">
    <source>
        <dbReference type="ARBA" id="ARBA00022723"/>
    </source>
</evidence>
<evidence type="ECO:0000256" key="5">
    <source>
        <dbReference type="ARBA" id="ARBA00023239"/>
    </source>
</evidence>
<comment type="cofactor">
    <cofactor evidence="1">
        <name>heme b</name>
        <dbReference type="ChEBI" id="CHEBI:60344"/>
    </cofactor>
</comment>
<name>A0ABR3S765_9PLEO</name>
<keyword evidence="5" id="KW-0456">Lyase</keyword>
<sequence>MNMELDAAIPQHLRCPRSQPTNTPPGWAPPVPAYMARFPDSTTEIVIAVYGVQAQILPARPLAPVIAFVERKDPHAPRFWDMASAMDSQHYEMQTVIAYWDSKEEYNKWLISSGFEKWWTSLKPESEMVGWFKEAFFPPIDRFETVFSDREVPEGCAHMRQSMSGQILEHVYWGSARDRLPAAQTEVLDGEGPRAPSIGEERDSIKQRIKVKGQKNICVIRSGQDWSATRPEERKLYLETMHPVLENGMYFLRDEGEQVGCIENRMMSVIDPKTLSADTDKTFGLGFFDSLGSLEKWSRMHKTHLAIFGRFLQYTKELDNDYTLRLHHEIMVLEPEQQDFEYIGCHSKTGLLSIGSASWETVE</sequence>
<reference evidence="6 7" key="1">
    <citation type="submission" date="2024-02" db="EMBL/GenBank/DDBJ databases">
        <title>De novo assembly and annotation of 12 fungi associated with fruit tree decline syndrome in Ontario, Canada.</title>
        <authorList>
            <person name="Sulman M."/>
            <person name="Ellouze W."/>
            <person name="Ilyukhin E."/>
        </authorList>
    </citation>
    <scope>NUCLEOTIDE SEQUENCE [LARGE SCALE GENOMIC DNA]</scope>
    <source>
        <strain evidence="6 7">M42-189</strain>
    </source>
</reference>
<evidence type="ECO:0000256" key="2">
    <source>
        <dbReference type="ARBA" id="ARBA00022617"/>
    </source>
</evidence>
<dbReference type="Proteomes" id="UP001521785">
    <property type="component" value="Unassembled WGS sequence"/>
</dbReference>
<keyword evidence="4" id="KW-0408">Iron</keyword>
<proteinExistence type="predicted"/>
<evidence type="ECO:0000313" key="7">
    <source>
        <dbReference type="Proteomes" id="UP001521785"/>
    </source>
</evidence>
<evidence type="ECO:0000313" key="6">
    <source>
        <dbReference type="EMBL" id="KAL1612542.1"/>
    </source>
</evidence>
<keyword evidence="7" id="KW-1185">Reference proteome</keyword>
<evidence type="ECO:0000256" key="4">
    <source>
        <dbReference type="ARBA" id="ARBA00023004"/>
    </source>
</evidence>